<organism evidence="2 3">
    <name type="scientific">Aspergillus glaucus CBS 516.65</name>
    <dbReference type="NCBI Taxonomy" id="1160497"/>
    <lineage>
        <taxon>Eukaryota</taxon>
        <taxon>Fungi</taxon>
        <taxon>Dikarya</taxon>
        <taxon>Ascomycota</taxon>
        <taxon>Pezizomycotina</taxon>
        <taxon>Eurotiomycetes</taxon>
        <taxon>Eurotiomycetidae</taxon>
        <taxon>Eurotiales</taxon>
        <taxon>Aspergillaceae</taxon>
        <taxon>Aspergillus</taxon>
        <taxon>Aspergillus subgen. Aspergillus</taxon>
    </lineage>
</organism>
<dbReference type="SUPFAM" id="SSF48576">
    <property type="entry name" value="Terpenoid synthases"/>
    <property type="match status" value="1"/>
</dbReference>
<dbReference type="Gene3D" id="1.10.600.10">
    <property type="entry name" value="Farnesyl Diphosphate Synthase"/>
    <property type="match status" value="1"/>
</dbReference>
<feature type="compositionally biased region" description="Polar residues" evidence="1">
    <location>
        <begin position="127"/>
        <end position="136"/>
    </location>
</feature>
<reference evidence="3" key="1">
    <citation type="journal article" date="2017" name="Genome Biol.">
        <title>Comparative genomics reveals high biological diversity and specific adaptations in the industrially and medically important fungal genus Aspergillus.</title>
        <authorList>
            <person name="de Vries R.P."/>
            <person name="Riley R."/>
            <person name="Wiebenga A."/>
            <person name="Aguilar-Osorio G."/>
            <person name="Amillis S."/>
            <person name="Uchima C.A."/>
            <person name="Anderluh G."/>
            <person name="Asadollahi M."/>
            <person name="Askin M."/>
            <person name="Barry K."/>
            <person name="Battaglia E."/>
            <person name="Bayram O."/>
            <person name="Benocci T."/>
            <person name="Braus-Stromeyer S.A."/>
            <person name="Caldana C."/>
            <person name="Canovas D."/>
            <person name="Cerqueira G.C."/>
            <person name="Chen F."/>
            <person name="Chen W."/>
            <person name="Choi C."/>
            <person name="Clum A."/>
            <person name="Dos Santos R.A."/>
            <person name="Damasio A.R."/>
            <person name="Diallinas G."/>
            <person name="Emri T."/>
            <person name="Fekete E."/>
            <person name="Flipphi M."/>
            <person name="Freyberg S."/>
            <person name="Gallo A."/>
            <person name="Gournas C."/>
            <person name="Habgood R."/>
            <person name="Hainaut M."/>
            <person name="Harispe M.L."/>
            <person name="Henrissat B."/>
            <person name="Hilden K.S."/>
            <person name="Hope R."/>
            <person name="Hossain A."/>
            <person name="Karabika E."/>
            <person name="Karaffa L."/>
            <person name="Karanyi Z."/>
            <person name="Krasevec N."/>
            <person name="Kuo A."/>
            <person name="Kusch H."/>
            <person name="LaButti K."/>
            <person name="Lagendijk E.L."/>
            <person name="Lapidus A."/>
            <person name="Levasseur A."/>
            <person name="Lindquist E."/>
            <person name="Lipzen A."/>
            <person name="Logrieco A.F."/>
            <person name="MacCabe A."/>
            <person name="Maekelae M.R."/>
            <person name="Malavazi I."/>
            <person name="Melin P."/>
            <person name="Meyer V."/>
            <person name="Mielnichuk N."/>
            <person name="Miskei M."/>
            <person name="Molnar A.P."/>
            <person name="Mule G."/>
            <person name="Ngan C.Y."/>
            <person name="Orejas M."/>
            <person name="Orosz E."/>
            <person name="Ouedraogo J.P."/>
            <person name="Overkamp K.M."/>
            <person name="Park H.-S."/>
            <person name="Perrone G."/>
            <person name="Piumi F."/>
            <person name="Punt P.J."/>
            <person name="Ram A.F."/>
            <person name="Ramon A."/>
            <person name="Rauscher S."/>
            <person name="Record E."/>
            <person name="Riano-Pachon D.M."/>
            <person name="Robert V."/>
            <person name="Roehrig J."/>
            <person name="Ruller R."/>
            <person name="Salamov A."/>
            <person name="Salih N.S."/>
            <person name="Samson R.A."/>
            <person name="Sandor E."/>
            <person name="Sanguinetti M."/>
            <person name="Schuetze T."/>
            <person name="Sepcic K."/>
            <person name="Shelest E."/>
            <person name="Sherlock G."/>
            <person name="Sophianopoulou V."/>
            <person name="Squina F.M."/>
            <person name="Sun H."/>
            <person name="Susca A."/>
            <person name="Todd R.B."/>
            <person name="Tsang A."/>
            <person name="Unkles S.E."/>
            <person name="van de Wiele N."/>
            <person name="van Rossen-Uffink D."/>
            <person name="Oliveira J.V."/>
            <person name="Vesth T.C."/>
            <person name="Visser J."/>
            <person name="Yu J.-H."/>
            <person name="Zhou M."/>
            <person name="Andersen M.R."/>
            <person name="Archer D.B."/>
            <person name="Baker S.E."/>
            <person name="Benoit I."/>
            <person name="Brakhage A.A."/>
            <person name="Braus G.H."/>
            <person name="Fischer R."/>
            <person name="Frisvad J.C."/>
            <person name="Goldman G.H."/>
            <person name="Houbraken J."/>
            <person name="Oakley B."/>
            <person name="Pocsi I."/>
            <person name="Scazzocchio C."/>
            <person name="Seiboth B."/>
            <person name="vanKuyk P.A."/>
            <person name="Wortman J."/>
            <person name="Dyer P.S."/>
            <person name="Grigoriev I.V."/>
        </authorList>
    </citation>
    <scope>NUCLEOTIDE SEQUENCE [LARGE SCALE GENOMIC DNA]</scope>
    <source>
        <strain evidence="3">CBS 516.65</strain>
    </source>
</reference>
<evidence type="ECO:0000313" key="2">
    <source>
        <dbReference type="EMBL" id="OJJ79376.1"/>
    </source>
</evidence>
<gene>
    <name evidence="2" type="ORF">ASPGLDRAFT_39891</name>
</gene>
<dbReference type="OrthoDB" id="6921389at2759"/>
<accession>A0A1L9V639</accession>
<dbReference type="GeneID" id="34461401"/>
<dbReference type="RefSeq" id="XP_022396074.1">
    <property type="nucleotide sequence ID" value="XM_022545140.1"/>
</dbReference>
<sequence length="185" mass="20836">MTNAVWPFMQWHNVGVPEAKRLVQQVTNKYEKDFQQSVRDFITGEGEDDVKLQTYLKAQGQQIPENVTWSLRCPRYHPELCEEADRSLHSTVKGLSIPPKEGRRAVPRPDFYCASYRAHQGSVSDYSSMWSAENTPSSRSSVSSASSNDENRCELRPVSLGLEYILGPSDYISSLSSKDVTMPNG</sequence>
<dbReference type="InterPro" id="IPR008949">
    <property type="entry name" value="Isoprenoid_synthase_dom_sf"/>
</dbReference>
<protein>
    <submittedName>
        <fullName evidence="2">Uncharacterized protein</fullName>
    </submittedName>
</protein>
<keyword evidence="3" id="KW-1185">Reference proteome</keyword>
<dbReference type="STRING" id="1160497.A0A1L9V639"/>
<evidence type="ECO:0000256" key="1">
    <source>
        <dbReference type="SAM" id="MobiDB-lite"/>
    </source>
</evidence>
<evidence type="ECO:0000313" key="3">
    <source>
        <dbReference type="Proteomes" id="UP000184300"/>
    </source>
</evidence>
<dbReference type="AlphaFoldDB" id="A0A1L9V639"/>
<feature type="compositionally biased region" description="Low complexity" evidence="1">
    <location>
        <begin position="137"/>
        <end position="147"/>
    </location>
</feature>
<feature type="region of interest" description="Disordered" evidence="1">
    <location>
        <begin position="127"/>
        <end position="150"/>
    </location>
</feature>
<proteinExistence type="predicted"/>
<name>A0A1L9V639_ASPGL</name>
<dbReference type="EMBL" id="KV878918">
    <property type="protein sequence ID" value="OJJ79376.1"/>
    <property type="molecule type" value="Genomic_DNA"/>
</dbReference>
<dbReference type="VEuPathDB" id="FungiDB:ASPGLDRAFT_39891"/>
<dbReference type="Proteomes" id="UP000184300">
    <property type="component" value="Unassembled WGS sequence"/>
</dbReference>